<sequence>MPFSSLLDVHLWYSWSAATKLVVVQGYSVKVIYEYFKMDETRRVLRVILISARTPLTVQKLTESYRKVTGSDIPLEELGYWDLFDFLSDLPELLSVKGNTLDSEVTLSQPRRPLSQKDKRPTENRNLNSSLGGCVSNGVDKGVQSYILIAGEQFLKNSRRLERHHP</sequence>
<evidence type="ECO:0000256" key="1">
    <source>
        <dbReference type="SAM" id="MobiDB-lite"/>
    </source>
</evidence>
<evidence type="ECO:0000259" key="2">
    <source>
        <dbReference type="PROSITE" id="PS51644"/>
    </source>
</evidence>
<dbReference type="AlphaFoldDB" id="A0AAW1UZK3"/>
<dbReference type="InterPro" id="IPR041966">
    <property type="entry name" value="LOTUS-like"/>
</dbReference>
<dbReference type="InterPro" id="IPR025605">
    <property type="entry name" value="OST-HTH/LOTUS_dom"/>
</dbReference>
<dbReference type="PROSITE" id="PS51644">
    <property type="entry name" value="HTH_OST"/>
    <property type="match status" value="1"/>
</dbReference>
<comment type="caution">
    <text evidence="3">The sequence shown here is derived from an EMBL/GenBank/DDBJ whole genome shotgun (WGS) entry which is preliminary data.</text>
</comment>
<name>A0AAW1UZK3_9CUCU</name>
<dbReference type="EMBL" id="JARQZJ010000094">
    <property type="protein sequence ID" value="KAK9884999.1"/>
    <property type="molecule type" value="Genomic_DNA"/>
</dbReference>
<proteinExistence type="predicted"/>
<dbReference type="Gene3D" id="3.30.420.610">
    <property type="entry name" value="LOTUS domain-like"/>
    <property type="match status" value="1"/>
</dbReference>
<keyword evidence="4" id="KW-1185">Reference proteome</keyword>
<organism evidence="3 4">
    <name type="scientific">Henosepilachna vigintioctopunctata</name>
    <dbReference type="NCBI Taxonomy" id="420089"/>
    <lineage>
        <taxon>Eukaryota</taxon>
        <taxon>Metazoa</taxon>
        <taxon>Ecdysozoa</taxon>
        <taxon>Arthropoda</taxon>
        <taxon>Hexapoda</taxon>
        <taxon>Insecta</taxon>
        <taxon>Pterygota</taxon>
        <taxon>Neoptera</taxon>
        <taxon>Endopterygota</taxon>
        <taxon>Coleoptera</taxon>
        <taxon>Polyphaga</taxon>
        <taxon>Cucujiformia</taxon>
        <taxon>Coccinelloidea</taxon>
        <taxon>Coccinellidae</taxon>
        <taxon>Epilachninae</taxon>
        <taxon>Epilachnini</taxon>
        <taxon>Henosepilachna</taxon>
    </lineage>
</organism>
<accession>A0AAW1UZK3</accession>
<reference evidence="3 4" key="1">
    <citation type="submission" date="2023-03" db="EMBL/GenBank/DDBJ databases">
        <title>Genome insight into feeding habits of ladybird beetles.</title>
        <authorList>
            <person name="Li H.-S."/>
            <person name="Huang Y.-H."/>
            <person name="Pang H."/>
        </authorList>
    </citation>
    <scope>NUCLEOTIDE SEQUENCE [LARGE SCALE GENOMIC DNA]</scope>
    <source>
        <strain evidence="3">SYSU_2023b</strain>
        <tissue evidence="3">Whole body</tissue>
    </source>
</reference>
<feature type="region of interest" description="Disordered" evidence="1">
    <location>
        <begin position="105"/>
        <end position="131"/>
    </location>
</feature>
<gene>
    <name evidence="3" type="ORF">WA026_009228</name>
</gene>
<dbReference type="Proteomes" id="UP001431783">
    <property type="component" value="Unassembled WGS sequence"/>
</dbReference>
<feature type="domain" description="HTH OST-type" evidence="2">
    <location>
        <begin position="37"/>
        <end position="111"/>
    </location>
</feature>
<dbReference type="Pfam" id="PF12872">
    <property type="entry name" value="OST-HTH"/>
    <property type="match status" value="1"/>
</dbReference>
<protein>
    <recommendedName>
        <fullName evidence="2">HTH OST-type domain-containing protein</fullName>
    </recommendedName>
</protein>
<evidence type="ECO:0000313" key="4">
    <source>
        <dbReference type="Proteomes" id="UP001431783"/>
    </source>
</evidence>
<evidence type="ECO:0000313" key="3">
    <source>
        <dbReference type="EMBL" id="KAK9884999.1"/>
    </source>
</evidence>